<evidence type="ECO:0000313" key="3">
    <source>
        <dbReference type="Proteomes" id="UP000267029"/>
    </source>
</evidence>
<dbReference type="EMBL" id="UXSR01000247">
    <property type="protein sequence ID" value="VDD75780.1"/>
    <property type="molecule type" value="Genomic_DNA"/>
</dbReference>
<feature type="compositionally biased region" description="Basic residues" evidence="1">
    <location>
        <begin position="209"/>
        <end position="228"/>
    </location>
</feature>
<accession>A0A0R3U518</accession>
<evidence type="ECO:0000313" key="2">
    <source>
        <dbReference type="EMBL" id="VDD75780.1"/>
    </source>
</evidence>
<dbReference type="STRING" id="53468.A0A0R3U518"/>
<sequence>MFTGCNRELCNEHPADPQDELEDEEETTDSSSNEALTPVSELHRKQISALKARLTQLEKEMLDLEAQGVEKERALRQLEETVGQNQETYMTHLSTSEPDLSAKGTKSASFSTKRKNNPRWWWVRPRRLPHKRSHAPHATKVGVEMAECPERVHVFTELLSIISERNKLVTQEAIIMAELKKIELEAYEETLQLAYDSVQRPSAEAHQQGKSKKMPFRLPRATRSRKPRVCSATREPTEECREEQLRDEIWRVSKERVALTVVQGETIERSNIQELSVRQALNRDKDALHRALSTHHRINPDDHDH</sequence>
<dbReference type="Proteomes" id="UP000267029">
    <property type="component" value="Unassembled WGS sequence"/>
</dbReference>
<gene>
    <name evidence="2" type="ORF">MCOS_LOCUS1783</name>
</gene>
<protein>
    <submittedName>
        <fullName evidence="2">Uncharacterized protein</fullName>
    </submittedName>
</protein>
<name>A0A0R3U518_MESCO</name>
<organism evidence="2 3">
    <name type="scientific">Mesocestoides corti</name>
    <name type="common">Flatworm</name>
    <dbReference type="NCBI Taxonomy" id="53468"/>
    <lineage>
        <taxon>Eukaryota</taxon>
        <taxon>Metazoa</taxon>
        <taxon>Spiralia</taxon>
        <taxon>Lophotrochozoa</taxon>
        <taxon>Platyhelminthes</taxon>
        <taxon>Cestoda</taxon>
        <taxon>Eucestoda</taxon>
        <taxon>Cyclophyllidea</taxon>
        <taxon>Mesocestoididae</taxon>
        <taxon>Mesocestoides</taxon>
    </lineage>
</organism>
<proteinExistence type="predicted"/>
<dbReference type="AlphaFoldDB" id="A0A0R3U518"/>
<keyword evidence="3" id="KW-1185">Reference proteome</keyword>
<dbReference type="OrthoDB" id="6277476at2759"/>
<feature type="region of interest" description="Disordered" evidence="1">
    <location>
        <begin position="201"/>
        <end position="238"/>
    </location>
</feature>
<evidence type="ECO:0000256" key="1">
    <source>
        <dbReference type="SAM" id="MobiDB-lite"/>
    </source>
</evidence>
<reference evidence="2 3" key="1">
    <citation type="submission" date="2018-10" db="EMBL/GenBank/DDBJ databases">
        <authorList>
            <consortium name="Pathogen Informatics"/>
        </authorList>
    </citation>
    <scope>NUCLEOTIDE SEQUENCE [LARGE SCALE GENOMIC DNA]</scope>
</reference>
<feature type="compositionally biased region" description="Acidic residues" evidence="1">
    <location>
        <begin position="17"/>
        <end position="28"/>
    </location>
</feature>
<feature type="region of interest" description="Disordered" evidence="1">
    <location>
        <begin position="1"/>
        <end position="43"/>
    </location>
</feature>